<dbReference type="PROSITE" id="PS00287">
    <property type="entry name" value="CYSTATIN"/>
    <property type="match status" value="1"/>
</dbReference>
<evidence type="ECO:0000259" key="6">
    <source>
        <dbReference type="SMART" id="SM00043"/>
    </source>
</evidence>
<dbReference type="VEuPathDB" id="VectorBase:BGLB023479"/>
<accession>A0A2C9KTU7</accession>
<dbReference type="InterPro" id="IPR046350">
    <property type="entry name" value="Cystatin_sf"/>
</dbReference>
<evidence type="ECO:0000256" key="5">
    <source>
        <dbReference type="ARBA" id="ARBA00022704"/>
    </source>
</evidence>
<dbReference type="InterPro" id="IPR001713">
    <property type="entry name" value="Prot_inh_stefin"/>
</dbReference>
<gene>
    <name evidence="7" type="primary">106072096</name>
</gene>
<comment type="similarity">
    <text evidence="2">Belongs to the cystatin family.</text>
</comment>
<dbReference type="KEGG" id="bgt:106072096"/>
<dbReference type="InterPro" id="IPR018073">
    <property type="entry name" value="Prot_inh_cystat_CS"/>
</dbReference>
<dbReference type="PANTHER" id="PTHR11414:SF21">
    <property type="entry name" value="CYSTATIN 14A, TANDEM DUPLICATE 1-RELATED"/>
    <property type="match status" value="1"/>
</dbReference>
<reference evidence="7" key="1">
    <citation type="submission" date="2020-05" db="UniProtKB">
        <authorList>
            <consortium name="EnsemblMetazoa"/>
        </authorList>
    </citation>
    <scope>IDENTIFICATION</scope>
    <source>
        <strain evidence="7">BB02</strain>
    </source>
</reference>
<keyword evidence="3" id="KW-0963">Cytoplasm</keyword>
<dbReference type="EnsemblMetazoa" id="BGLB023479-RA">
    <property type="protein sequence ID" value="BGLB023479-PA"/>
    <property type="gene ID" value="BGLB023479"/>
</dbReference>
<evidence type="ECO:0000313" key="7">
    <source>
        <dbReference type="EnsemblMetazoa" id="BGLB023479-PA"/>
    </source>
</evidence>
<dbReference type="PANTHER" id="PTHR11414">
    <property type="entry name" value="CYSTATIN FAMILY MEMBER"/>
    <property type="match status" value="1"/>
</dbReference>
<comment type="subcellular location">
    <subcellularLocation>
        <location evidence="1">Cytoplasm</location>
    </subcellularLocation>
</comment>
<evidence type="ECO:0000256" key="4">
    <source>
        <dbReference type="ARBA" id="ARBA00022690"/>
    </source>
</evidence>
<dbReference type="InterPro" id="IPR000010">
    <property type="entry name" value="Cystatin_dom"/>
</dbReference>
<dbReference type="AlphaFoldDB" id="A0A2C9KTU7"/>
<keyword evidence="4" id="KW-0646">Protease inhibitor</keyword>
<dbReference type="Pfam" id="PF00031">
    <property type="entry name" value="Cystatin"/>
    <property type="match status" value="1"/>
</dbReference>
<dbReference type="VEuPathDB" id="VectorBase:BGLAX_048231"/>
<evidence type="ECO:0000256" key="1">
    <source>
        <dbReference type="ARBA" id="ARBA00004496"/>
    </source>
</evidence>
<dbReference type="PRINTS" id="PR00295">
    <property type="entry name" value="STEFINA"/>
</dbReference>
<dbReference type="FunFam" id="3.10.450.10:FF:000001">
    <property type="entry name" value="Cystatin-A"/>
    <property type="match status" value="1"/>
</dbReference>
<protein>
    <recommendedName>
        <fullName evidence="6">Cystatin domain-containing protein</fullName>
    </recommendedName>
</protein>
<feature type="domain" description="Cystatin" evidence="6">
    <location>
        <begin position="2"/>
        <end position="99"/>
    </location>
</feature>
<organism evidence="7 8">
    <name type="scientific">Biomphalaria glabrata</name>
    <name type="common">Bloodfluke planorb</name>
    <name type="synonym">Freshwater snail</name>
    <dbReference type="NCBI Taxonomy" id="6526"/>
    <lineage>
        <taxon>Eukaryota</taxon>
        <taxon>Metazoa</taxon>
        <taxon>Spiralia</taxon>
        <taxon>Lophotrochozoa</taxon>
        <taxon>Mollusca</taxon>
        <taxon>Gastropoda</taxon>
        <taxon>Heterobranchia</taxon>
        <taxon>Euthyneura</taxon>
        <taxon>Panpulmonata</taxon>
        <taxon>Hygrophila</taxon>
        <taxon>Lymnaeoidea</taxon>
        <taxon>Planorbidae</taxon>
        <taxon>Biomphalaria</taxon>
    </lineage>
</organism>
<dbReference type="SUPFAM" id="SSF54403">
    <property type="entry name" value="Cystatin/monellin"/>
    <property type="match status" value="1"/>
</dbReference>
<dbReference type="Proteomes" id="UP000076420">
    <property type="component" value="Unassembled WGS sequence"/>
</dbReference>
<sequence>MSVPGGLSELKDADEEVRNLIKQVRDDLESRVGTTFTIYEAVSFKTQVVAGLNFFIKIQIEVDIYIHVRIFRPLPYEQTGPEVVSFQLNKSKNDEIEYF</sequence>
<dbReference type="GO" id="GO:0004869">
    <property type="term" value="F:cysteine-type endopeptidase inhibitor activity"/>
    <property type="evidence" value="ECO:0007669"/>
    <property type="project" value="UniProtKB-KW"/>
</dbReference>
<dbReference type="CDD" id="cd00042">
    <property type="entry name" value="CY"/>
    <property type="match status" value="1"/>
</dbReference>
<proteinExistence type="inferred from homology"/>
<dbReference type="SMART" id="SM00043">
    <property type="entry name" value="CY"/>
    <property type="match status" value="1"/>
</dbReference>
<keyword evidence="5" id="KW-0789">Thiol protease inhibitor</keyword>
<evidence type="ECO:0000256" key="3">
    <source>
        <dbReference type="ARBA" id="ARBA00022490"/>
    </source>
</evidence>
<dbReference type="STRING" id="6526.A0A2C9KTU7"/>
<dbReference type="Gene3D" id="3.10.450.10">
    <property type="match status" value="1"/>
</dbReference>
<name>A0A2C9KTU7_BIOGL</name>
<dbReference type="GO" id="GO:0005829">
    <property type="term" value="C:cytosol"/>
    <property type="evidence" value="ECO:0007669"/>
    <property type="project" value="TreeGrafter"/>
</dbReference>
<evidence type="ECO:0000256" key="2">
    <source>
        <dbReference type="ARBA" id="ARBA00009403"/>
    </source>
</evidence>
<evidence type="ECO:0000313" key="8">
    <source>
        <dbReference type="Proteomes" id="UP000076420"/>
    </source>
</evidence>